<evidence type="ECO:0000313" key="2">
    <source>
        <dbReference type="EMBL" id="ELU45888.1"/>
    </source>
</evidence>
<sequence length="293" mass="32100">MAAVRTANGGYDGYDSRVIYHAQPRMLCDVITGARDSRRNPVLAHHCGRFDRKLSPADNQTTTTTYFLLGIYSSASNGRPMQISSGNFPLLRQGPNRSLNLHLHSISNMRTRTVKPPPARSSPYPRRERTKSTRFTSVSDSNTPAPPVAAAPVQHKRSQRKQPPTASVPPPILKSPLFNGVNPAHLVRALRAIGRGNYADAHGFLYLCIVQARNAAAHRGGVSSLVVCLLMLYSDNWLRLGVPSRAVISMEDALIAQEQIGEESEEDRQHATLAGIELRELIESGKPVRANLG</sequence>
<accession>L8X9X4</accession>
<dbReference type="OrthoDB" id="3164922at2759"/>
<feature type="compositionally biased region" description="Polar residues" evidence="1">
    <location>
        <begin position="133"/>
        <end position="143"/>
    </location>
</feature>
<comment type="caution">
    <text evidence="2">The sequence shown here is derived from an EMBL/GenBank/DDBJ whole genome shotgun (WGS) entry which is preliminary data.</text>
</comment>
<evidence type="ECO:0000256" key="1">
    <source>
        <dbReference type="SAM" id="MobiDB-lite"/>
    </source>
</evidence>
<organism evidence="2 3">
    <name type="scientific">Thanatephorus cucumeris (strain AG1-IA)</name>
    <name type="common">Rice sheath blight fungus</name>
    <name type="synonym">Rhizoctonia solani</name>
    <dbReference type="NCBI Taxonomy" id="983506"/>
    <lineage>
        <taxon>Eukaryota</taxon>
        <taxon>Fungi</taxon>
        <taxon>Dikarya</taxon>
        <taxon>Basidiomycota</taxon>
        <taxon>Agaricomycotina</taxon>
        <taxon>Agaricomycetes</taxon>
        <taxon>Cantharellales</taxon>
        <taxon>Ceratobasidiaceae</taxon>
        <taxon>Rhizoctonia</taxon>
        <taxon>Rhizoctonia solani AG-1</taxon>
    </lineage>
</organism>
<dbReference type="EMBL" id="AFRT01000023">
    <property type="protein sequence ID" value="ELU45888.1"/>
    <property type="molecule type" value="Genomic_DNA"/>
</dbReference>
<dbReference type="Proteomes" id="UP000011668">
    <property type="component" value="Unassembled WGS sequence"/>
</dbReference>
<dbReference type="AlphaFoldDB" id="L8X9X4"/>
<proteinExistence type="predicted"/>
<dbReference type="HOGENOM" id="CLU_950545_0_0_1"/>
<keyword evidence="3" id="KW-1185">Reference proteome</keyword>
<protein>
    <submittedName>
        <fullName evidence="2">Uncharacterized protein</fullName>
    </submittedName>
</protein>
<reference evidence="2 3" key="1">
    <citation type="journal article" date="2013" name="Nat. Commun.">
        <title>The evolution and pathogenic mechanisms of the rice sheath blight pathogen.</title>
        <authorList>
            <person name="Zheng A."/>
            <person name="Lin R."/>
            <person name="Xu L."/>
            <person name="Qin P."/>
            <person name="Tang C."/>
            <person name="Ai P."/>
            <person name="Zhang D."/>
            <person name="Liu Y."/>
            <person name="Sun Z."/>
            <person name="Feng H."/>
            <person name="Wang Y."/>
            <person name="Chen Y."/>
            <person name="Liang X."/>
            <person name="Fu R."/>
            <person name="Li Q."/>
            <person name="Zhang J."/>
            <person name="Yu X."/>
            <person name="Xie Z."/>
            <person name="Ding L."/>
            <person name="Guan P."/>
            <person name="Tang J."/>
            <person name="Liang Y."/>
            <person name="Wang S."/>
            <person name="Deng Q."/>
            <person name="Li S."/>
            <person name="Zhu J."/>
            <person name="Wang L."/>
            <person name="Liu H."/>
            <person name="Li P."/>
        </authorList>
    </citation>
    <scope>NUCLEOTIDE SEQUENCE [LARGE SCALE GENOMIC DNA]</scope>
    <source>
        <strain evidence="3">AG-1 IA</strain>
    </source>
</reference>
<gene>
    <name evidence="2" type="ORF">AG1IA_00082</name>
</gene>
<feature type="region of interest" description="Disordered" evidence="1">
    <location>
        <begin position="106"/>
        <end position="174"/>
    </location>
</feature>
<evidence type="ECO:0000313" key="3">
    <source>
        <dbReference type="Proteomes" id="UP000011668"/>
    </source>
</evidence>
<name>L8X9X4_THACA</name>